<dbReference type="PANTHER" id="PTHR12864">
    <property type="entry name" value="RAN BINDING PROTEIN 9-RELATED"/>
    <property type="match status" value="1"/>
</dbReference>
<evidence type="ECO:0000256" key="1">
    <source>
        <dbReference type="SAM" id="MobiDB-lite"/>
    </source>
</evidence>
<dbReference type="InterPro" id="IPR003877">
    <property type="entry name" value="SPRY_dom"/>
</dbReference>
<name>A0ABD1ZS39_9MARC</name>
<dbReference type="InterPro" id="IPR006595">
    <property type="entry name" value="CTLH_C"/>
</dbReference>
<dbReference type="SMART" id="SM00757">
    <property type="entry name" value="CRA"/>
    <property type="match status" value="1"/>
</dbReference>
<accession>A0ABD1ZS39</accession>
<feature type="domain" description="CTLH" evidence="3">
    <location>
        <begin position="283"/>
        <end position="341"/>
    </location>
</feature>
<evidence type="ECO:0000259" key="3">
    <source>
        <dbReference type="PROSITE" id="PS50897"/>
    </source>
</evidence>
<proteinExistence type="predicted"/>
<dbReference type="EMBL" id="JBHFFA010000001">
    <property type="protein sequence ID" value="KAL2654254.1"/>
    <property type="molecule type" value="Genomic_DNA"/>
</dbReference>
<comment type="caution">
    <text evidence="4">The sequence shown here is derived from an EMBL/GenBank/DDBJ whole genome shotgun (WGS) entry which is preliminary data.</text>
</comment>
<dbReference type="InterPro" id="IPR043136">
    <property type="entry name" value="B30.2/SPRY_sf"/>
</dbReference>
<dbReference type="SMART" id="SM00449">
    <property type="entry name" value="SPRY"/>
    <property type="match status" value="1"/>
</dbReference>
<dbReference type="PROSITE" id="PS50188">
    <property type="entry name" value="B302_SPRY"/>
    <property type="match status" value="1"/>
</dbReference>
<protein>
    <recommendedName>
        <fullName evidence="6">Ran-binding protein 10</fullName>
    </recommendedName>
</protein>
<dbReference type="InterPro" id="IPR001870">
    <property type="entry name" value="B30.2/SPRY"/>
</dbReference>
<dbReference type="AlphaFoldDB" id="A0ABD1ZS39"/>
<dbReference type="InterPro" id="IPR013144">
    <property type="entry name" value="CRA_dom"/>
</dbReference>
<reference evidence="4 5" key="1">
    <citation type="submission" date="2024-09" db="EMBL/GenBank/DDBJ databases">
        <title>Chromosome-scale assembly of Riccia fluitans.</title>
        <authorList>
            <person name="Paukszto L."/>
            <person name="Sawicki J."/>
            <person name="Karawczyk K."/>
            <person name="Piernik-Szablinska J."/>
            <person name="Szczecinska M."/>
            <person name="Mazdziarz M."/>
        </authorList>
    </citation>
    <scope>NUCLEOTIDE SEQUENCE [LARGE SCALE GENOMIC DNA]</scope>
    <source>
        <strain evidence="4">Rf_01</strain>
        <tissue evidence="4">Aerial parts of the thallus</tissue>
    </source>
</reference>
<dbReference type="Gene3D" id="2.60.120.920">
    <property type="match status" value="1"/>
</dbReference>
<evidence type="ECO:0008006" key="6">
    <source>
        <dbReference type="Google" id="ProtNLM"/>
    </source>
</evidence>
<dbReference type="PROSITE" id="PS50897">
    <property type="entry name" value="CTLH"/>
    <property type="match status" value="1"/>
</dbReference>
<evidence type="ECO:0000259" key="2">
    <source>
        <dbReference type="PROSITE" id="PS50188"/>
    </source>
</evidence>
<sequence>MGGDQVVSPVQPPGGGRNLYDLYDWRRPEPKTDEEEVPTHLNTTTCGHFLVISTDKLSARYTGEGRHGHDVGAIQANRPAPQQKLLYYFEIFLKDRGQRGVISIGFTDENFKMSRQPGWEPNSYGYHGDDGKLYHGQGKADNFGPTFTTGDTVGAGINYASQELFFTKNGKLVGPVMKEGKGPLYPTIGLHSPGEKVEVNFGQKPFIFDIEALVQEERERRQRSVESVSLPLSISHSVVRTYLLHYGYQDTLAAFDVASGGAFPPVVVTSSEGSTVGDSESYALEQRKILRKLTREGDIDGVFSKLREWYPELLQSGVSLISFLLHCQKYIELVKAGSLEAAVNYARVELASFFGVSSFEDTHLQDCLALLAYEHPEKSMVSYLLHVAQREAVADAVNAVILATNPPNLGKPSQSALEMLLRQLTACLMERRYLNGNQGEIFSLQRVLQGGKDGGCEPCLAQVVVYFVASSSQPLSVSTIVLHCHVGGSATFSSACAHPRDKVGICFMITSWAKLG</sequence>
<dbReference type="SMART" id="SM00668">
    <property type="entry name" value="CTLH"/>
    <property type="match status" value="1"/>
</dbReference>
<dbReference type="InterPro" id="IPR050618">
    <property type="entry name" value="Ubq-SigPath_Reg"/>
</dbReference>
<dbReference type="InterPro" id="IPR024964">
    <property type="entry name" value="CTLH/CRA"/>
</dbReference>
<feature type="domain" description="B30.2/SPRY" evidence="2">
    <location>
        <begin position="18"/>
        <end position="206"/>
    </location>
</feature>
<dbReference type="Pfam" id="PF00622">
    <property type="entry name" value="SPRY"/>
    <property type="match status" value="1"/>
</dbReference>
<evidence type="ECO:0000313" key="4">
    <source>
        <dbReference type="EMBL" id="KAL2654254.1"/>
    </source>
</evidence>
<feature type="region of interest" description="Disordered" evidence="1">
    <location>
        <begin position="1"/>
        <end position="23"/>
    </location>
</feature>
<dbReference type="SUPFAM" id="SSF49899">
    <property type="entry name" value="Concanavalin A-like lectins/glucanases"/>
    <property type="match status" value="1"/>
</dbReference>
<organism evidence="4 5">
    <name type="scientific">Riccia fluitans</name>
    <dbReference type="NCBI Taxonomy" id="41844"/>
    <lineage>
        <taxon>Eukaryota</taxon>
        <taxon>Viridiplantae</taxon>
        <taxon>Streptophyta</taxon>
        <taxon>Embryophyta</taxon>
        <taxon>Marchantiophyta</taxon>
        <taxon>Marchantiopsida</taxon>
        <taxon>Marchantiidae</taxon>
        <taxon>Marchantiales</taxon>
        <taxon>Ricciaceae</taxon>
        <taxon>Riccia</taxon>
    </lineage>
</organism>
<gene>
    <name evidence="4" type="ORF">R1flu_022382</name>
</gene>
<dbReference type="Proteomes" id="UP001605036">
    <property type="component" value="Unassembled WGS sequence"/>
</dbReference>
<dbReference type="InterPro" id="IPR013320">
    <property type="entry name" value="ConA-like_dom_sf"/>
</dbReference>
<evidence type="ECO:0000313" key="5">
    <source>
        <dbReference type="Proteomes" id="UP001605036"/>
    </source>
</evidence>
<dbReference type="Pfam" id="PF10607">
    <property type="entry name" value="CTLH"/>
    <property type="match status" value="1"/>
</dbReference>
<keyword evidence="5" id="KW-1185">Reference proteome</keyword>